<feature type="region of interest" description="Disordered" evidence="1">
    <location>
        <begin position="102"/>
        <end position="127"/>
    </location>
</feature>
<comment type="caution">
    <text evidence="2">The sequence shown here is derived from an EMBL/GenBank/DDBJ whole genome shotgun (WGS) entry which is preliminary data.</text>
</comment>
<feature type="compositionally biased region" description="Basic and acidic residues" evidence="1">
    <location>
        <begin position="102"/>
        <end position="114"/>
    </location>
</feature>
<dbReference type="Gene3D" id="1.10.10.10">
    <property type="entry name" value="Winged helix-like DNA-binding domain superfamily/Winged helix DNA-binding domain"/>
    <property type="match status" value="1"/>
</dbReference>
<dbReference type="AlphaFoldDB" id="A0ABD5P8G6"/>
<dbReference type="InterPro" id="IPR036390">
    <property type="entry name" value="WH_DNA-bd_sf"/>
</dbReference>
<dbReference type="EMBL" id="JBHSDS010000003">
    <property type="protein sequence ID" value="MFC4357167.1"/>
    <property type="molecule type" value="Genomic_DNA"/>
</dbReference>
<evidence type="ECO:0000313" key="3">
    <source>
        <dbReference type="Proteomes" id="UP001595921"/>
    </source>
</evidence>
<accession>A0ABD5P8G6</accession>
<protein>
    <submittedName>
        <fullName evidence="2">ArsR family transcriptional regulator</fullName>
    </submittedName>
</protein>
<dbReference type="RefSeq" id="WP_267622530.1">
    <property type="nucleotide sequence ID" value="NZ_JAODIW010000006.1"/>
</dbReference>
<name>A0ABD5P8G6_9EURY</name>
<dbReference type="Proteomes" id="UP001595921">
    <property type="component" value="Unassembled WGS sequence"/>
</dbReference>
<keyword evidence="3" id="KW-1185">Reference proteome</keyword>
<evidence type="ECO:0000256" key="1">
    <source>
        <dbReference type="SAM" id="MobiDB-lite"/>
    </source>
</evidence>
<gene>
    <name evidence="2" type="ORF">ACFO0N_04285</name>
</gene>
<proteinExistence type="predicted"/>
<evidence type="ECO:0000313" key="2">
    <source>
        <dbReference type="EMBL" id="MFC4357167.1"/>
    </source>
</evidence>
<sequence length="127" mass="13970">MAHGWEAGSLFDLLGDGVAREILALTDAESRSADDLAEHCAASGPTVYRRLDALCEHDALAESVAYDEDGNHYRTYECRLEEVRVRVDGGSVALDVRFDDGREGARAGRNGDDGNRDDDENRDERPD</sequence>
<dbReference type="SUPFAM" id="SSF46785">
    <property type="entry name" value="Winged helix' DNA-binding domain"/>
    <property type="match status" value="1"/>
</dbReference>
<organism evidence="2 3">
    <name type="scientific">Halobium salinum</name>
    <dbReference type="NCBI Taxonomy" id="1364940"/>
    <lineage>
        <taxon>Archaea</taxon>
        <taxon>Methanobacteriati</taxon>
        <taxon>Methanobacteriota</taxon>
        <taxon>Stenosarchaea group</taxon>
        <taxon>Halobacteria</taxon>
        <taxon>Halobacteriales</taxon>
        <taxon>Haloferacaceae</taxon>
        <taxon>Halobium</taxon>
    </lineage>
</organism>
<dbReference type="InterPro" id="IPR036388">
    <property type="entry name" value="WH-like_DNA-bd_sf"/>
</dbReference>
<reference evidence="2 3" key="1">
    <citation type="journal article" date="2019" name="Int. J. Syst. Evol. Microbiol.">
        <title>The Global Catalogue of Microorganisms (GCM) 10K type strain sequencing project: providing services to taxonomists for standard genome sequencing and annotation.</title>
        <authorList>
            <consortium name="The Broad Institute Genomics Platform"/>
            <consortium name="The Broad Institute Genome Sequencing Center for Infectious Disease"/>
            <person name="Wu L."/>
            <person name="Ma J."/>
        </authorList>
    </citation>
    <scope>NUCLEOTIDE SEQUENCE [LARGE SCALE GENOMIC DNA]</scope>
    <source>
        <strain evidence="2 3">CGMCC 1.12553</strain>
    </source>
</reference>